<sequence length="345" mass="39549">MEDKNYIYHLIALEFSNEMDSAQQHELQSWLKLSSENVAEYNEIIKVLTYYDALDAMKKIDVSHDLLLVKKKLNKHSNKNTFVMNFQKVAAILLLPLLIYTAWNISKPSTFSKKVSLMKTSETTFGVRSQIQLSDGTKVWINSGSKLTYPDEFTGKVREVKLEGEAYFQVESDKEHPFYVDLNGCKVKATGTRFNISNYKEDNEITTYLEHGKVSLLSAVSKDSNKSVQLNENEIIVYQKADKQYHITNADGKKYIGWIDGALIFKNDDTNDVAARLGRWFNAEIIFDEEVLKSDYVFTATFKHESLEEALRLLSYSTPITYKILSGSKQDDSSFSKRKVLISKK</sequence>
<accession>A0A5K7S5A7</accession>
<dbReference type="InterPro" id="IPR006860">
    <property type="entry name" value="FecR"/>
</dbReference>
<dbReference type="GO" id="GO:0016989">
    <property type="term" value="F:sigma factor antagonist activity"/>
    <property type="evidence" value="ECO:0007669"/>
    <property type="project" value="TreeGrafter"/>
</dbReference>
<evidence type="ECO:0000256" key="1">
    <source>
        <dbReference type="SAM" id="Phobius"/>
    </source>
</evidence>
<organism evidence="4 5">
    <name type="scientific">Aquipluma nitroreducens</name>
    <dbReference type="NCBI Taxonomy" id="2010828"/>
    <lineage>
        <taxon>Bacteria</taxon>
        <taxon>Pseudomonadati</taxon>
        <taxon>Bacteroidota</taxon>
        <taxon>Bacteroidia</taxon>
        <taxon>Marinilabiliales</taxon>
        <taxon>Prolixibacteraceae</taxon>
        <taxon>Aquipluma</taxon>
    </lineage>
</organism>
<evidence type="ECO:0000259" key="3">
    <source>
        <dbReference type="Pfam" id="PF16344"/>
    </source>
</evidence>
<dbReference type="PIRSF" id="PIRSF018266">
    <property type="entry name" value="FecR"/>
    <property type="match status" value="1"/>
</dbReference>
<evidence type="ECO:0000313" key="5">
    <source>
        <dbReference type="Proteomes" id="UP001193389"/>
    </source>
</evidence>
<keyword evidence="1" id="KW-0812">Transmembrane</keyword>
<keyword evidence="1" id="KW-1133">Transmembrane helix</keyword>
<dbReference type="Pfam" id="PF04773">
    <property type="entry name" value="FecR"/>
    <property type="match status" value="1"/>
</dbReference>
<dbReference type="Gene3D" id="2.60.120.1440">
    <property type="match status" value="1"/>
</dbReference>
<proteinExistence type="predicted"/>
<dbReference type="Gene3D" id="3.55.50.30">
    <property type="match status" value="1"/>
</dbReference>
<dbReference type="Proteomes" id="UP001193389">
    <property type="component" value="Chromosome"/>
</dbReference>
<name>A0A5K7S5A7_9BACT</name>
<dbReference type="AlphaFoldDB" id="A0A5K7S5A7"/>
<feature type="domain" description="Protein FecR C-terminal" evidence="3">
    <location>
        <begin position="263"/>
        <end position="324"/>
    </location>
</feature>
<keyword evidence="5" id="KW-1185">Reference proteome</keyword>
<dbReference type="InterPro" id="IPR032508">
    <property type="entry name" value="FecR_C"/>
</dbReference>
<evidence type="ECO:0000313" key="4">
    <source>
        <dbReference type="EMBL" id="BBE16534.1"/>
    </source>
</evidence>
<dbReference type="Pfam" id="PF16344">
    <property type="entry name" value="FecR_C"/>
    <property type="match status" value="1"/>
</dbReference>
<dbReference type="PANTHER" id="PTHR30273:SF2">
    <property type="entry name" value="PROTEIN FECR"/>
    <property type="match status" value="1"/>
</dbReference>
<feature type="domain" description="FecR protein" evidence="2">
    <location>
        <begin position="122"/>
        <end position="214"/>
    </location>
</feature>
<reference evidence="4" key="1">
    <citation type="journal article" date="2020" name="Int. J. Syst. Evol. Microbiol.">
        <title>Aquipluma nitroreducens gen. nov. sp. nov., a novel facultatively anaerobic bacterium isolated from a freshwater lake.</title>
        <authorList>
            <person name="Watanabe M."/>
            <person name="Kojima H."/>
            <person name="Fukui M."/>
        </authorList>
    </citation>
    <scope>NUCLEOTIDE SEQUENCE</scope>
    <source>
        <strain evidence="4">MeG22</strain>
    </source>
</reference>
<dbReference type="InterPro" id="IPR012373">
    <property type="entry name" value="Ferrdict_sens_TM"/>
</dbReference>
<gene>
    <name evidence="4" type="ORF">AQPE_0673</name>
</gene>
<dbReference type="EMBL" id="AP018694">
    <property type="protein sequence ID" value="BBE16534.1"/>
    <property type="molecule type" value="Genomic_DNA"/>
</dbReference>
<protein>
    <submittedName>
        <fullName evidence="4">Anti-sigma factor</fullName>
    </submittedName>
</protein>
<keyword evidence="1" id="KW-0472">Membrane</keyword>
<dbReference type="FunFam" id="2.60.120.1440:FF:000001">
    <property type="entry name" value="Putative anti-sigma factor"/>
    <property type="match status" value="1"/>
</dbReference>
<dbReference type="KEGG" id="anf:AQPE_0673"/>
<evidence type="ECO:0000259" key="2">
    <source>
        <dbReference type="Pfam" id="PF04773"/>
    </source>
</evidence>
<dbReference type="PANTHER" id="PTHR30273">
    <property type="entry name" value="PERIPLASMIC SIGNAL SENSOR AND SIGMA FACTOR ACTIVATOR FECR-RELATED"/>
    <property type="match status" value="1"/>
</dbReference>
<feature type="transmembrane region" description="Helical" evidence="1">
    <location>
        <begin position="82"/>
        <end position="103"/>
    </location>
</feature>
<dbReference type="RefSeq" id="WP_318349600.1">
    <property type="nucleotide sequence ID" value="NZ_AP018694.1"/>
</dbReference>